<evidence type="ECO:0000259" key="9">
    <source>
        <dbReference type="Pfam" id="PF08205"/>
    </source>
</evidence>
<dbReference type="InterPro" id="IPR051427">
    <property type="entry name" value="Nectin/Nectin-like"/>
</dbReference>
<feature type="domain" description="CD80-like immunoglobulin C2-set" evidence="9">
    <location>
        <begin position="72"/>
        <end position="140"/>
    </location>
</feature>
<keyword evidence="8" id="KW-0325">Glycoprotein</keyword>
<reference evidence="10" key="1">
    <citation type="submission" date="2025-08" db="UniProtKB">
        <authorList>
            <consortium name="Ensembl"/>
        </authorList>
    </citation>
    <scope>IDENTIFICATION</scope>
</reference>
<evidence type="ECO:0000256" key="3">
    <source>
        <dbReference type="ARBA" id="ARBA00022729"/>
    </source>
</evidence>
<comment type="similarity">
    <text evidence="2">Belongs to the nectin family.</text>
</comment>
<dbReference type="InterPro" id="IPR013162">
    <property type="entry name" value="CD80_C2-set"/>
</dbReference>
<proteinExistence type="inferred from homology"/>
<dbReference type="Proteomes" id="UP000261340">
    <property type="component" value="Unplaced"/>
</dbReference>
<evidence type="ECO:0000256" key="2">
    <source>
        <dbReference type="ARBA" id="ARBA00007810"/>
    </source>
</evidence>
<protein>
    <recommendedName>
        <fullName evidence="9">CD80-like immunoglobulin C2-set domain-containing protein</fullName>
    </recommendedName>
</protein>
<keyword evidence="4" id="KW-0677">Repeat</keyword>
<dbReference type="STRING" id="61819.ENSACIP00000026051"/>
<keyword evidence="7" id="KW-1015">Disulfide bond</keyword>
<dbReference type="AlphaFoldDB" id="A0A3Q0SRN1"/>
<dbReference type="Gene3D" id="2.60.40.10">
    <property type="entry name" value="Immunoglobulins"/>
    <property type="match status" value="2"/>
</dbReference>
<dbReference type="SUPFAM" id="SSF48726">
    <property type="entry name" value="Immunoglobulin"/>
    <property type="match status" value="2"/>
</dbReference>
<evidence type="ECO:0000256" key="1">
    <source>
        <dbReference type="ARBA" id="ARBA00004370"/>
    </source>
</evidence>
<keyword evidence="6" id="KW-0472">Membrane</keyword>
<dbReference type="PANTHER" id="PTHR23277">
    <property type="entry name" value="NECTIN-RELATED"/>
    <property type="match status" value="1"/>
</dbReference>
<dbReference type="Ensembl" id="ENSACIT00000026738.1">
    <property type="protein sequence ID" value="ENSACIP00000026051.1"/>
    <property type="gene ID" value="ENSACIG00000020191.1"/>
</dbReference>
<evidence type="ECO:0000256" key="5">
    <source>
        <dbReference type="ARBA" id="ARBA00022889"/>
    </source>
</evidence>
<dbReference type="PANTHER" id="PTHR23277:SF106">
    <property type="entry name" value="NECTIN-1 ISOFORM X1-RELATED"/>
    <property type="match status" value="1"/>
</dbReference>
<dbReference type="InterPro" id="IPR036179">
    <property type="entry name" value="Ig-like_dom_sf"/>
</dbReference>
<dbReference type="GO" id="GO:0007157">
    <property type="term" value="P:heterophilic cell-cell adhesion via plasma membrane cell adhesion molecules"/>
    <property type="evidence" value="ECO:0007669"/>
    <property type="project" value="TreeGrafter"/>
</dbReference>
<evidence type="ECO:0000313" key="11">
    <source>
        <dbReference type="Proteomes" id="UP000261340"/>
    </source>
</evidence>
<evidence type="ECO:0000256" key="4">
    <source>
        <dbReference type="ARBA" id="ARBA00022737"/>
    </source>
</evidence>
<dbReference type="InterPro" id="IPR013783">
    <property type="entry name" value="Ig-like_fold"/>
</dbReference>
<keyword evidence="11" id="KW-1185">Reference proteome</keyword>
<name>A0A3Q0SRN1_AMPCI</name>
<evidence type="ECO:0000256" key="8">
    <source>
        <dbReference type="ARBA" id="ARBA00023180"/>
    </source>
</evidence>
<organism evidence="10 11">
    <name type="scientific">Amphilophus citrinellus</name>
    <name type="common">Midas cichlid</name>
    <name type="synonym">Cichlasoma citrinellum</name>
    <dbReference type="NCBI Taxonomy" id="61819"/>
    <lineage>
        <taxon>Eukaryota</taxon>
        <taxon>Metazoa</taxon>
        <taxon>Chordata</taxon>
        <taxon>Craniata</taxon>
        <taxon>Vertebrata</taxon>
        <taxon>Euteleostomi</taxon>
        <taxon>Actinopterygii</taxon>
        <taxon>Neopterygii</taxon>
        <taxon>Teleostei</taxon>
        <taxon>Neoteleostei</taxon>
        <taxon>Acanthomorphata</taxon>
        <taxon>Ovalentaria</taxon>
        <taxon>Cichlomorphae</taxon>
        <taxon>Cichliformes</taxon>
        <taxon>Cichlidae</taxon>
        <taxon>New World cichlids</taxon>
        <taxon>Cichlasomatinae</taxon>
        <taxon>Heroini</taxon>
        <taxon>Amphilophus</taxon>
    </lineage>
</organism>
<keyword evidence="5" id="KW-0130">Cell adhesion</keyword>
<dbReference type="GO" id="GO:0016020">
    <property type="term" value="C:membrane"/>
    <property type="evidence" value="ECO:0007669"/>
    <property type="project" value="UniProtKB-SubCell"/>
</dbReference>
<keyword evidence="3" id="KW-0732">Signal</keyword>
<sequence>MEGGRIPFLNDSINIASLQLVNLTLADEGLYTCIHTFFPSGNVKQYICLTGIVPPTYYIKDEMPSVGDAMSPLATCKARGAKPSVGIEWDTRNIDQKLHISVNSTLHQNGTTDTISTLVGVPHQNLTGRFVQCIVKTPVFEALRFSDTYQVTPHGPVHKGSTNTVFRMHE</sequence>
<evidence type="ECO:0000256" key="7">
    <source>
        <dbReference type="ARBA" id="ARBA00023157"/>
    </source>
</evidence>
<dbReference type="Pfam" id="PF08205">
    <property type="entry name" value="C2-set_2"/>
    <property type="match status" value="1"/>
</dbReference>
<evidence type="ECO:0000313" key="10">
    <source>
        <dbReference type="Ensembl" id="ENSACIP00000026051.1"/>
    </source>
</evidence>
<reference evidence="10" key="2">
    <citation type="submission" date="2025-09" db="UniProtKB">
        <authorList>
            <consortium name="Ensembl"/>
        </authorList>
    </citation>
    <scope>IDENTIFICATION</scope>
</reference>
<dbReference type="GO" id="GO:0007156">
    <property type="term" value="P:homophilic cell adhesion via plasma membrane adhesion molecules"/>
    <property type="evidence" value="ECO:0007669"/>
    <property type="project" value="TreeGrafter"/>
</dbReference>
<dbReference type="GO" id="GO:0005912">
    <property type="term" value="C:adherens junction"/>
    <property type="evidence" value="ECO:0007669"/>
    <property type="project" value="TreeGrafter"/>
</dbReference>
<evidence type="ECO:0000256" key="6">
    <source>
        <dbReference type="ARBA" id="ARBA00023136"/>
    </source>
</evidence>
<comment type="subcellular location">
    <subcellularLocation>
        <location evidence="1">Membrane</location>
    </subcellularLocation>
</comment>
<accession>A0A3Q0SRN1</accession>